<comment type="caution">
    <text evidence="5">The sequence shown here is derived from an EMBL/GenBank/DDBJ whole genome shotgun (WGS) entry which is preliminary data.</text>
</comment>
<dbReference type="InterPro" id="IPR036388">
    <property type="entry name" value="WH-like_DNA-bd_sf"/>
</dbReference>
<protein>
    <submittedName>
        <fullName evidence="5">Winged helix-turn-helix transcriptional regulator</fullName>
    </submittedName>
</protein>
<dbReference type="RefSeq" id="WP_215819240.1">
    <property type="nucleotide sequence ID" value="NZ_JAGSOY010000014.1"/>
</dbReference>
<evidence type="ECO:0000256" key="1">
    <source>
        <dbReference type="ARBA" id="ARBA00023015"/>
    </source>
</evidence>
<dbReference type="SUPFAM" id="SSF46785">
    <property type="entry name" value="Winged helix' DNA-binding domain"/>
    <property type="match status" value="1"/>
</dbReference>
<feature type="domain" description="HTH marR-type" evidence="4">
    <location>
        <begin position="6"/>
        <end position="137"/>
    </location>
</feature>
<evidence type="ECO:0000313" key="5">
    <source>
        <dbReference type="EMBL" id="MBU2711075.1"/>
    </source>
</evidence>
<dbReference type="InterPro" id="IPR000835">
    <property type="entry name" value="HTH_MarR-typ"/>
</dbReference>
<keyword evidence="6" id="KW-1185">Reference proteome</keyword>
<dbReference type="PANTHER" id="PTHR42756:SF1">
    <property type="entry name" value="TRANSCRIPTIONAL REPRESSOR OF EMRAB OPERON"/>
    <property type="match status" value="1"/>
</dbReference>
<dbReference type="PRINTS" id="PR00598">
    <property type="entry name" value="HTHMARR"/>
</dbReference>
<evidence type="ECO:0000256" key="3">
    <source>
        <dbReference type="ARBA" id="ARBA00023163"/>
    </source>
</evidence>
<organism evidence="5 6">
    <name type="scientific">Zooshikella harenae</name>
    <dbReference type="NCBI Taxonomy" id="2827238"/>
    <lineage>
        <taxon>Bacteria</taxon>
        <taxon>Pseudomonadati</taxon>
        <taxon>Pseudomonadota</taxon>
        <taxon>Gammaproteobacteria</taxon>
        <taxon>Oceanospirillales</taxon>
        <taxon>Zooshikellaceae</taxon>
        <taxon>Zooshikella</taxon>
    </lineage>
</organism>
<dbReference type="PROSITE" id="PS50995">
    <property type="entry name" value="HTH_MARR_2"/>
    <property type="match status" value="1"/>
</dbReference>
<dbReference type="EMBL" id="JAGSOY010000014">
    <property type="protein sequence ID" value="MBU2711075.1"/>
    <property type="molecule type" value="Genomic_DNA"/>
</dbReference>
<reference evidence="5 6" key="1">
    <citation type="submission" date="2021-04" db="EMBL/GenBank/DDBJ databases">
        <authorList>
            <person name="Pira H."/>
            <person name="Risdian C."/>
            <person name="Wink J."/>
        </authorList>
    </citation>
    <scope>NUCLEOTIDE SEQUENCE [LARGE SCALE GENOMIC DNA]</scope>
    <source>
        <strain evidence="5 6">WH53</strain>
    </source>
</reference>
<dbReference type="PANTHER" id="PTHR42756">
    <property type="entry name" value="TRANSCRIPTIONAL REGULATOR, MARR"/>
    <property type="match status" value="1"/>
</dbReference>
<keyword evidence="2" id="KW-0238">DNA-binding</keyword>
<sequence>MALEQQESLGFLLADISRLMRQTYQRIEGCGLTLAQARLLLYVARFEGVRQIDLAEMLEVKPITLARLVDQLAEFDLVERRPDPKDRRAHQIFLRPAASDHLTKIRQFGAEVQSEALAGLNQEQVATLFFALKTMRENLCSRS</sequence>
<proteinExistence type="predicted"/>
<evidence type="ECO:0000313" key="6">
    <source>
        <dbReference type="Proteomes" id="UP000690515"/>
    </source>
</evidence>
<evidence type="ECO:0000259" key="4">
    <source>
        <dbReference type="PROSITE" id="PS50995"/>
    </source>
</evidence>
<dbReference type="Pfam" id="PF12802">
    <property type="entry name" value="MarR_2"/>
    <property type="match status" value="1"/>
</dbReference>
<evidence type="ECO:0000256" key="2">
    <source>
        <dbReference type="ARBA" id="ARBA00023125"/>
    </source>
</evidence>
<accession>A0ABS5ZCS9</accession>
<keyword evidence="3" id="KW-0804">Transcription</keyword>
<keyword evidence="1" id="KW-0805">Transcription regulation</keyword>
<dbReference type="InterPro" id="IPR036390">
    <property type="entry name" value="WH_DNA-bd_sf"/>
</dbReference>
<gene>
    <name evidence="5" type="ORF">KCG35_08385</name>
</gene>
<dbReference type="Proteomes" id="UP000690515">
    <property type="component" value="Unassembled WGS sequence"/>
</dbReference>
<name>A0ABS5ZCS9_9GAMM</name>
<dbReference type="Gene3D" id="1.10.10.10">
    <property type="entry name" value="Winged helix-like DNA-binding domain superfamily/Winged helix DNA-binding domain"/>
    <property type="match status" value="1"/>
</dbReference>
<dbReference type="SMART" id="SM00347">
    <property type="entry name" value="HTH_MARR"/>
    <property type="match status" value="1"/>
</dbReference>